<evidence type="ECO:0000256" key="1">
    <source>
        <dbReference type="SAM" id="MobiDB-lite"/>
    </source>
</evidence>
<feature type="compositionally biased region" description="Basic and acidic residues" evidence="1">
    <location>
        <begin position="1"/>
        <end position="10"/>
    </location>
</feature>
<dbReference type="Proteomes" id="UP000663861">
    <property type="component" value="Unassembled WGS sequence"/>
</dbReference>
<dbReference type="AlphaFoldDB" id="A0A8H3DJW8"/>
<accession>A0A8H3DJW8</accession>
<evidence type="ECO:0000313" key="3">
    <source>
        <dbReference type="Proteomes" id="UP000663861"/>
    </source>
</evidence>
<sequence length="254" mass="27540">MKIADLEADHGPFGGPSDKDTNPFPSPASSHRSSPRESFDSDSSFHTSPRVFRDASPVNERRSKISRSTQRSSSQKVEPLSTPPSSPPNTNTRFTSSNTKARIGSPSPISQTTSPRPSPYVQRVPANTVQRILSGERHSATFEGTSQYAAGGTSACGLASMNAIRLAFELSSKISDSERLVTALVSEEFVRAAMGIATYWPNDMHLEVEPILQLPLFSSAIQALDDRYAECSYQTFSNAVVALRFDENSPGPRA</sequence>
<feature type="compositionally biased region" description="Low complexity" evidence="1">
    <location>
        <begin position="88"/>
        <end position="99"/>
    </location>
</feature>
<dbReference type="EMBL" id="CAJMWY010004417">
    <property type="protein sequence ID" value="CAE6531431.1"/>
    <property type="molecule type" value="Genomic_DNA"/>
</dbReference>
<feature type="non-terminal residue" evidence="2">
    <location>
        <position position="1"/>
    </location>
</feature>
<comment type="caution">
    <text evidence="2">The sequence shown here is derived from an EMBL/GenBank/DDBJ whole genome shotgun (WGS) entry which is preliminary data.</text>
</comment>
<protein>
    <submittedName>
        <fullName evidence="2">Uncharacterized protein</fullName>
    </submittedName>
</protein>
<reference evidence="2" key="1">
    <citation type="submission" date="2021-01" db="EMBL/GenBank/DDBJ databases">
        <authorList>
            <person name="Kaushik A."/>
        </authorList>
    </citation>
    <scope>NUCLEOTIDE SEQUENCE</scope>
    <source>
        <strain evidence="2">AG4-RS23</strain>
    </source>
</reference>
<proteinExistence type="predicted"/>
<evidence type="ECO:0000313" key="2">
    <source>
        <dbReference type="EMBL" id="CAE6531431.1"/>
    </source>
</evidence>
<gene>
    <name evidence="2" type="ORF">RDB_LOCUS175348</name>
</gene>
<organism evidence="2 3">
    <name type="scientific">Rhizoctonia solani</name>
    <dbReference type="NCBI Taxonomy" id="456999"/>
    <lineage>
        <taxon>Eukaryota</taxon>
        <taxon>Fungi</taxon>
        <taxon>Dikarya</taxon>
        <taxon>Basidiomycota</taxon>
        <taxon>Agaricomycotina</taxon>
        <taxon>Agaricomycetes</taxon>
        <taxon>Cantharellales</taxon>
        <taxon>Ceratobasidiaceae</taxon>
        <taxon>Rhizoctonia</taxon>
    </lineage>
</organism>
<name>A0A8H3DJW8_9AGAM</name>
<feature type="region of interest" description="Disordered" evidence="1">
    <location>
        <begin position="1"/>
        <end position="124"/>
    </location>
</feature>
<feature type="compositionally biased region" description="Low complexity" evidence="1">
    <location>
        <begin position="66"/>
        <end position="80"/>
    </location>
</feature>